<evidence type="ECO:0000313" key="3">
    <source>
        <dbReference type="EMBL" id="KOC70227.1"/>
    </source>
</evidence>
<keyword evidence="4" id="KW-1185">Reference proteome</keyword>
<dbReference type="GO" id="GO:0055037">
    <property type="term" value="C:recycling endosome"/>
    <property type="evidence" value="ECO:0007669"/>
    <property type="project" value="TreeGrafter"/>
</dbReference>
<organism evidence="3 4">
    <name type="scientific">Habropoda laboriosa</name>
    <dbReference type="NCBI Taxonomy" id="597456"/>
    <lineage>
        <taxon>Eukaryota</taxon>
        <taxon>Metazoa</taxon>
        <taxon>Ecdysozoa</taxon>
        <taxon>Arthropoda</taxon>
        <taxon>Hexapoda</taxon>
        <taxon>Insecta</taxon>
        <taxon>Pterygota</taxon>
        <taxon>Neoptera</taxon>
        <taxon>Endopterygota</taxon>
        <taxon>Hymenoptera</taxon>
        <taxon>Apocrita</taxon>
        <taxon>Aculeata</taxon>
        <taxon>Apoidea</taxon>
        <taxon>Anthophila</taxon>
        <taxon>Apidae</taxon>
        <taxon>Habropoda</taxon>
    </lineage>
</organism>
<dbReference type="OrthoDB" id="10055808at2759"/>
<evidence type="ECO:0000256" key="1">
    <source>
        <dbReference type="ARBA" id="ARBA00022553"/>
    </source>
</evidence>
<gene>
    <name evidence="3" type="ORF">WH47_08573</name>
</gene>
<dbReference type="Proteomes" id="UP000053825">
    <property type="component" value="Unassembled WGS sequence"/>
</dbReference>
<dbReference type="EMBL" id="KQ414592">
    <property type="protein sequence ID" value="KOC70227.1"/>
    <property type="molecule type" value="Genomic_DNA"/>
</dbReference>
<dbReference type="PANTHER" id="PTHR22902">
    <property type="entry name" value="SESQUIPEDALIAN"/>
    <property type="match status" value="1"/>
</dbReference>
<dbReference type="InterPro" id="IPR045188">
    <property type="entry name" value="Boi1/Boi2-like"/>
</dbReference>
<dbReference type="SUPFAM" id="SSF50729">
    <property type="entry name" value="PH domain-like"/>
    <property type="match status" value="1"/>
</dbReference>
<dbReference type="Pfam" id="PF00169">
    <property type="entry name" value="PH"/>
    <property type="match status" value="1"/>
</dbReference>
<dbReference type="CDD" id="cd13258">
    <property type="entry name" value="PH_PLEKHJ1"/>
    <property type="match status" value="1"/>
</dbReference>
<dbReference type="STRING" id="597456.A0A0L7RGX3"/>
<feature type="domain" description="PH" evidence="2">
    <location>
        <begin position="15"/>
        <end position="117"/>
    </location>
</feature>
<reference evidence="3 4" key="1">
    <citation type="submission" date="2015-07" db="EMBL/GenBank/DDBJ databases">
        <title>The genome of Habropoda laboriosa.</title>
        <authorList>
            <person name="Pan H."/>
            <person name="Kapheim K."/>
        </authorList>
    </citation>
    <scope>NUCLEOTIDE SEQUENCE [LARGE SCALE GENOMIC DNA]</scope>
    <source>
        <strain evidence="3">0110345459</strain>
    </source>
</reference>
<dbReference type="GO" id="GO:0007032">
    <property type="term" value="P:endosome organization"/>
    <property type="evidence" value="ECO:0007669"/>
    <property type="project" value="TreeGrafter"/>
</dbReference>
<evidence type="ECO:0000313" key="4">
    <source>
        <dbReference type="Proteomes" id="UP000053825"/>
    </source>
</evidence>
<dbReference type="Gene3D" id="2.30.29.30">
    <property type="entry name" value="Pleckstrin-homology domain (PH domain)/Phosphotyrosine-binding domain (PTB)"/>
    <property type="match status" value="1"/>
</dbReference>
<protein>
    <submittedName>
        <fullName evidence="3">Pleckstrin homology domain-containing family J member 1</fullName>
    </submittedName>
</protein>
<dbReference type="InterPro" id="IPR011993">
    <property type="entry name" value="PH-like_dom_sf"/>
</dbReference>
<dbReference type="GO" id="GO:0001881">
    <property type="term" value="P:receptor recycling"/>
    <property type="evidence" value="ECO:0007669"/>
    <property type="project" value="TreeGrafter"/>
</dbReference>
<dbReference type="GO" id="GO:0005829">
    <property type="term" value="C:cytosol"/>
    <property type="evidence" value="ECO:0007669"/>
    <property type="project" value="GOC"/>
</dbReference>
<dbReference type="GO" id="GO:0005769">
    <property type="term" value="C:early endosome"/>
    <property type="evidence" value="ECO:0007669"/>
    <property type="project" value="TreeGrafter"/>
</dbReference>
<sequence>MKFNEKELAEASSGLADIEGRLNHKRAHKSGFKEKWFKLRCNLLFYFNINELGQIDRRQPAGVIILENYSINLDAGSEGVFAFSIAFRDEYEKRHILSGRSESQVEEWVNQLKQASYEYWRFRLIMLQEKLCKKTGKDPLLIYPRNQGIIRDEAWGPASTFRSHVRSFTTSVVTSTALSTVTKEMNLIEF</sequence>
<dbReference type="InterPro" id="IPR001849">
    <property type="entry name" value="PH_domain"/>
</dbReference>
<dbReference type="PROSITE" id="PS50003">
    <property type="entry name" value="PH_DOMAIN"/>
    <property type="match status" value="1"/>
</dbReference>
<dbReference type="GO" id="GO:0042147">
    <property type="term" value="P:retrograde transport, endosome to Golgi"/>
    <property type="evidence" value="ECO:0007669"/>
    <property type="project" value="TreeGrafter"/>
</dbReference>
<keyword evidence="1" id="KW-0597">Phosphoprotein</keyword>
<evidence type="ECO:0000259" key="2">
    <source>
        <dbReference type="PROSITE" id="PS50003"/>
    </source>
</evidence>
<dbReference type="PANTHER" id="PTHR22902:SF27">
    <property type="entry name" value="PLECKSTRIN HOMOLOGY DOMAIN-CONTAINING FAMILY A MEMBER 3"/>
    <property type="match status" value="1"/>
</dbReference>
<proteinExistence type="predicted"/>
<dbReference type="AlphaFoldDB" id="A0A0L7RGX3"/>
<dbReference type="SMART" id="SM00233">
    <property type="entry name" value="PH"/>
    <property type="match status" value="1"/>
</dbReference>
<accession>A0A0L7RGX3</accession>
<name>A0A0L7RGX3_9HYME</name>
<dbReference type="GO" id="GO:0005802">
    <property type="term" value="C:trans-Golgi network"/>
    <property type="evidence" value="ECO:0007669"/>
    <property type="project" value="TreeGrafter"/>
</dbReference>